<dbReference type="Pfam" id="PF05525">
    <property type="entry name" value="Branch_AA_trans"/>
    <property type="match status" value="1"/>
</dbReference>
<dbReference type="GO" id="GO:0015820">
    <property type="term" value="P:L-leucine transport"/>
    <property type="evidence" value="ECO:0007669"/>
    <property type="project" value="TreeGrafter"/>
</dbReference>
<evidence type="ECO:0000256" key="2">
    <source>
        <dbReference type="ARBA" id="ARBA00008540"/>
    </source>
</evidence>
<evidence type="ECO:0000256" key="5">
    <source>
        <dbReference type="ARBA" id="ARBA00022692"/>
    </source>
</evidence>
<feature type="transmembrane region" description="Helical" evidence="9">
    <location>
        <begin position="47"/>
        <end position="70"/>
    </location>
</feature>
<evidence type="ECO:0000256" key="6">
    <source>
        <dbReference type="ARBA" id="ARBA00022970"/>
    </source>
</evidence>
<dbReference type="KEGG" id="kse:Ksed_14620"/>
<keyword evidence="6" id="KW-0029">Amino-acid transport</keyword>
<dbReference type="RefSeq" id="WP_015779432.1">
    <property type="nucleotide sequence ID" value="NC_013169.1"/>
</dbReference>
<keyword evidence="4" id="KW-1003">Cell membrane</keyword>
<keyword evidence="5 9" id="KW-0812">Transmembrane</keyword>
<evidence type="ECO:0000256" key="7">
    <source>
        <dbReference type="ARBA" id="ARBA00022989"/>
    </source>
</evidence>
<evidence type="ECO:0000256" key="9">
    <source>
        <dbReference type="SAM" id="Phobius"/>
    </source>
</evidence>
<feature type="transmembrane region" description="Helical" evidence="9">
    <location>
        <begin position="349"/>
        <end position="371"/>
    </location>
</feature>
<dbReference type="GO" id="GO:0005304">
    <property type="term" value="F:L-valine transmembrane transporter activity"/>
    <property type="evidence" value="ECO:0007669"/>
    <property type="project" value="TreeGrafter"/>
</dbReference>
<dbReference type="GO" id="GO:0015188">
    <property type="term" value="F:L-isoleucine transmembrane transporter activity"/>
    <property type="evidence" value="ECO:0007669"/>
    <property type="project" value="TreeGrafter"/>
</dbReference>
<feature type="transmembrane region" description="Helical" evidence="9">
    <location>
        <begin position="383"/>
        <end position="404"/>
    </location>
</feature>
<dbReference type="STRING" id="478801.Ksed_14620"/>
<reference evidence="10 11" key="1">
    <citation type="journal article" date="2009" name="Stand. Genomic Sci.">
        <title>Complete genome sequence of Kytococcus sedentarius type strain (541).</title>
        <authorList>
            <person name="Sims D."/>
            <person name="Brettin T."/>
            <person name="Detter J.C."/>
            <person name="Han C."/>
            <person name="Lapidus A."/>
            <person name="Copeland A."/>
            <person name="Glavina Del Rio T."/>
            <person name="Nolan M."/>
            <person name="Chen F."/>
            <person name="Lucas S."/>
            <person name="Tice H."/>
            <person name="Cheng J.F."/>
            <person name="Bruce D."/>
            <person name="Goodwin L."/>
            <person name="Pitluck S."/>
            <person name="Ovchinnikova G."/>
            <person name="Pati A."/>
            <person name="Ivanova N."/>
            <person name="Mavrommatis K."/>
            <person name="Chen A."/>
            <person name="Palaniappan K."/>
            <person name="D'haeseleer P."/>
            <person name="Chain P."/>
            <person name="Bristow J."/>
            <person name="Eisen J.A."/>
            <person name="Markowitz V."/>
            <person name="Hugenholtz P."/>
            <person name="Schneider S."/>
            <person name="Goker M."/>
            <person name="Pukall R."/>
            <person name="Kyrpides N.C."/>
            <person name="Klenk H.P."/>
        </authorList>
    </citation>
    <scope>NUCLEOTIDE SEQUENCE [LARGE SCALE GENOMIC DNA]</scope>
    <source>
        <strain evidence="11">ATCC 14392 / DSM 20547 / JCM 11482 / CCUG 33030 / NBRC 15357 / NCTC 11040 / CCM 314 / 541</strain>
    </source>
</reference>
<comment type="similarity">
    <text evidence="2">Belongs to the branched chain amino acid transporter family.</text>
</comment>
<dbReference type="NCBIfam" id="TIGR00796">
    <property type="entry name" value="livcs"/>
    <property type="match status" value="1"/>
</dbReference>
<dbReference type="PANTHER" id="PTHR30588">
    <property type="entry name" value="BRANCHED-CHAIN AMINO ACID TRANSPORT SYSTEM 2 CARRIER PROTEIN"/>
    <property type="match status" value="1"/>
</dbReference>
<evidence type="ECO:0000313" key="10">
    <source>
        <dbReference type="EMBL" id="ACV06487.1"/>
    </source>
</evidence>
<evidence type="ECO:0000256" key="4">
    <source>
        <dbReference type="ARBA" id="ARBA00022475"/>
    </source>
</evidence>
<feature type="transmembrane region" description="Helical" evidence="9">
    <location>
        <begin position="202"/>
        <end position="221"/>
    </location>
</feature>
<name>C7NHY0_KYTSD</name>
<evidence type="ECO:0000256" key="8">
    <source>
        <dbReference type="ARBA" id="ARBA00023136"/>
    </source>
</evidence>
<keyword evidence="7 9" id="KW-1133">Transmembrane helix</keyword>
<dbReference type="HOGENOM" id="CLU_036807_0_1_11"/>
<feature type="transmembrane region" description="Helical" evidence="9">
    <location>
        <begin position="241"/>
        <end position="266"/>
    </location>
</feature>
<accession>C7NHY0</accession>
<evidence type="ECO:0000256" key="3">
    <source>
        <dbReference type="ARBA" id="ARBA00022448"/>
    </source>
</evidence>
<proteinExistence type="inferred from homology"/>
<feature type="transmembrane region" description="Helical" evidence="9">
    <location>
        <begin position="157"/>
        <end position="176"/>
    </location>
</feature>
<keyword evidence="3" id="KW-0813">Transport</keyword>
<evidence type="ECO:0000256" key="1">
    <source>
        <dbReference type="ARBA" id="ARBA00004651"/>
    </source>
</evidence>
<dbReference type="GO" id="GO:0015818">
    <property type="term" value="P:isoleucine transport"/>
    <property type="evidence" value="ECO:0007669"/>
    <property type="project" value="TreeGrafter"/>
</dbReference>
<feature type="transmembrane region" description="Helical" evidence="9">
    <location>
        <begin position="424"/>
        <end position="441"/>
    </location>
</feature>
<keyword evidence="8 9" id="KW-0472">Membrane</keyword>
<dbReference type="EMBL" id="CP001686">
    <property type="protein sequence ID" value="ACV06487.1"/>
    <property type="molecule type" value="Genomic_DNA"/>
</dbReference>
<dbReference type="PANTHER" id="PTHR30588:SF0">
    <property type="entry name" value="BRANCHED-CHAIN AMINO ACID PERMEASE BRNQ"/>
    <property type="match status" value="1"/>
</dbReference>
<feature type="transmembrane region" description="Helical" evidence="9">
    <location>
        <begin position="12"/>
        <end position="35"/>
    </location>
</feature>
<evidence type="ECO:0000313" key="11">
    <source>
        <dbReference type="Proteomes" id="UP000006666"/>
    </source>
</evidence>
<gene>
    <name evidence="10" type="ordered locus">Ksed_14620</name>
</gene>
<dbReference type="Proteomes" id="UP000006666">
    <property type="component" value="Chromosome"/>
</dbReference>
<dbReference type="GO" id="GO:0015190">
    <property type="term" value="F:L-leucine transmembrane transporter activity"/>
    <property type="evidence" value="ECO:0007669"/>
    <property type="project" value="TreeGrafter"/>
</dbReference>
<dbReference type="eggNOG" id="COG1114">
    <property type="taxonomic scope" value="Bacteria"/>
</dbReference>
<feature type="transmembrane region" description="Helical" evidence="9">
    <location>
        <begin position="82"/>
        <end position="104"/>
    </location>
</feature>
<dbReference type="AlphaFoldDB" id="C7NHY0"/>
<feature type="transmembrane region" description="Helical" evidence="9">
    <location>
        <begin position="124"/>
        <end position="145"/>
    </location>
</feature>
<sequence>MRTDTRSALRPSQVVIIGSMVFGLMFGAGNLIFPVELGRGAGSQTPWATLGFLVTAVGLPVLAIIASALSGSRNVQEMARPVGVLYAAGFTVLLYLAIGPMLAIPRTATVSYEIGLAPVVPAGHQQLGLVLFSTAFFTLTLAAALRPGRLIDWVGRYLTPAFLALLAVLLVAAVAVPMNSSPLADPGSSATQSLSDGFLDGYNTLDALAGLAFAIVIIEAVRRYGVRDRARVAVATAQGGVLAGLAMAAVYGALAFLGATSVGAVPRADNGGAVLAQSSEHYFGSFGIWLIGAIVVLACLKTSIGLVVACGEMFSELFGTPTAYRLWTVGFVLVSWGLSNLGLTTIVEWSVPVLVLLYPLAIVTIVLGLLTPWLGRPPVVHRFAIGFVAVAAVVDFVVALPVTLPGSDALGRLAGQLLPGYSAGFGWVAPALVGFLVGLLVHRLSGGRADDSPAGSAPTLA</sequence>
<keyword evidence="11" id="KW-1185">Reference proteome</keyword>
<feature type="transmembrane region" description="Helical" evidence="9">
    <location>
        <begin position="323"/>
        <end position="343"/>
    </location>
</feature>
<dbReference type="InterPro" id="IPR004685">
    <property type="entry name" value="Brnchd-chn_aa_trnsp_Livcs"/>
</dbReference>
<feature type="transmembrane region" description="Helical" evidence="9">
    <location>
        <begin position="286"/>
        <end position="311"/>
    </location>
</feature>
<dbReference type="GO" id="GO:0005886">
    <property type="term" value="C:plasma membrane"/>
    <property type="evidence" value="ECO:0007669"/>
    <property type="project" value="UniProtKB-SubCell"/>
</dbReference>
<protein>
    <submittedName>
        <fullName evidence="10">Branched-chain amino acid uptake carrier</fullName>
    </submittedName>
</protein>
<comment type="subcellular location">
    <subcellularLocation>
        <location evidence="1">Cell membrane</location>
        <topology evidence="1">Multi-pass membrane protein</topology>
    </subcellularLocation>
</comment>
<organism evidence="10 11">
    <name type="scientific">Kytococcus sedentarius (strain ATCC 14392 / DSM 20547 / JCM 11482 / CCUG 33030 / NBRC 15357 / NCTC 11040 / CCM 314 / 541)</name>
    <name type="common">Micrococcus sedentarius</name>
    <dbReference type="NCBI Taxonomy" id="478801"/>
    <lineage>
        <taxon>Bacteria</taxon>
        <taxon>Bacillati</taxon>
        <taxon>Actinomycetota</taxon>
        <taxon>Actinomycetes</taxon>
        <taxon>Micrococcales</taxon>
        <taxon>Kytococcaceae</taxon>
        <taxon>Kytococcus</taxon>
    </lineage>
</organism>